<feature type="domain" description="BBH37-like helical" evidence="3">
    <location>
        <begin position="161"/>
        <end position="352"/>
    </location>
</feature>
<keyword evidence="5" id="KW-1185">Reference proteome</keyword>
<evidence type="ECO:0000256" key="1">
    <source>
        <dbReference type="SAM" id="MobiDB-lite"/>
    </source>
</evidence>
<dbReference type="GeneID" id="63641911"/>
<feature type="region of interest" description="Disordered" evidence="1">
    <location>
        <begin position="38"/>
        <end position="58"/>
    </location>
</feature>
<evidence type="ECO:0000313" key="5">
    <source>
        <dbReference type="Proteomes" id="UP000006163"/>
    </source>
</evidence>
<sequence>MDNKIFYISVVFSILIISCDWGTTKNKSTKIAELLNKREEESENQEGENLGKNSMSKNGIPTIDVDTVNLESLNVNLNNLPQQVDNPIIPHWEAIAPEVRTEVEPMDNINVAAITLKPDLEDSSSSATIGGVEEILPIKPQKEPNKTTLPSKLEDLKSFLKTTHEKEAFKEAENTQAKLSNSNIGEGIVKFHKEYENLSSLFWNIQNKLHTQKDLLRKDIDFKKDREKYKVMSRSFSYIEKKIKDLHLTLDEIQRNFQIADSNWGNASSLLKESTEKLILAIEKRYDNESRNQGQIGGSANWQDINLANNFAKDAKHNAEDSMNNLENAAHYFQYSCSGKKEAQRILEEIQKKFSQMGI</sequence>
<dbReference type="EMBL" id="CP001440">
    <property type="protein sequence ID" value="ACN52949.1"/>
    <property type="molecule type" value="Genomic_DNA"/>
</dbReference>
<reference evidence="4 5" key="1">
    <citation type="journal article" date="2012" name="J. Bacteriol.">
        <title>Whole-Genome Sequences of Borrelia bissettii, Borrelia valaisiana, and Borrelia spielmanii.</title>
        <authorList>
            <person name="Schutzer S.E."/>
            <person name="Fraser-Liggett C.M."/>
            <person name="Qiu W.G."/>
            <person name="Kraiczy P."/>
            <person name="Mongodin E.F."/>
            <person name="Dunn J.J."/>
            <person name="Luft B.J."/>
            <person name="Casjens S.R."/>
        </authorList>
    </citation>
    <scope>NUCLEOTIDE SEQUENCE [LARGE SCALE GENOMIC DNA]</scope>
    <source>
        <strain evidence="4 5">VS116</strain>
        <plasmid evidence="4">VS116_lp28-3</plasmid>
    </source>
</reference>
<keyword evidence="2" id="KW-0472">Membrane</keyword>
<geneLocation type="plasmid" evidence="4 5">
    <name>VS116_lp28-3</name>
</geneLocation>
<dbReference type="PROSITE" id="PS51257">
    <property type="entry name" value="PROKAR_LIPOPROTEIN"/>
    <property type="match status" value="1"/>
</dbReference>
<gene>
    <name evidence="4" type="ORF">BVAVS116_H0129</name>
</gene>
<dbReference type="Pfam" id="PF25672">
    <property type="entry name" value="BBH37"/>
    <property type="match status" value="1"/>
</dbReference>
<keyword evidence="2" id="KW-0812">Transmembrane</keyword>
<proteinExistence type="predicted"/>
<evidence type="ECO:0000256" key="2">
    <source>
        <dbReference type="SAM" id="Phobius"/>
    </source>
</evidence>
<evidence type="ECO:0000313" key="4">
    <source>
        <dbReference type="EMBL" id="ACN52949.1"/>
    </source>
</evidence>
<dbReference type="InterPro" id="IPR057717">
    <property type="entry name" value="BBH37-like_helical"/>
</dbReference>
<keyword evidence="2" id="KW-1133">Transmembrane helix</keyword>
<evidence type="ECO:0000259" key="3">
    <source>
        <dbReference type="Pfam" id="PF25672"/>
    </source>
</evidence>
<organism evidence="4 5">
    <name type="scientific">Borreliella valaisiana VS116</name>
    <dbReference type="NCBI Taxonomy" id="445987"/>
    <lineage>
        <taxon>Bacteria</taxon>
        <taxon>Pseudomonadati</taxon>
        <taxon>Spirochaetota</taxon>
        <taxon>Spirochaetia</taxon>
        <taxon>Spirochaetales</taxon>
        <taxon>Borreliaceae</taxon>
        <taxon>Borreliella</taxon>
    </lineage>
</organism>
<accession>C0R944</accession>
<name>C0R944_BORVA</name>
<keyword evidence="4" id="KW-0614">Plasmid</keyword>
<protein>
    <recommendedName>
        <fullName evidence="3">BBH37-like helical domain-containing protein</fullName>
    </recommendedName>
</protein>
<dbReference type="Proteomes" id="UP000006163">
    <property type="component" value="Plasmid VS116_lp28-3"/>
</dbReference>
<dbReference type="HOGENOM" id="CLU_760052_0_0_12"/>
<dbReference type="AlphaFoldDB" id="C0R944"/>
<dbReference type="RefSeq" id="WP_015899341.1">
    <property type="nucleotide sequence ID" value="NC_012185.1"/>
</dbReference>
<feature type="transmembrane region" description="Helical" evidence="2">
    <location>
        <begin position="6"/>
        <end position="23"/>
    </location>
</feature>